<evidence type="ECO:0000313" key="5">
    <source>
        <dbReference type="EMBL" id="GCE24162.1"/>
    </source>
</evidence>
<gene>
    <name evidence="5" type="ORF">KDK_79620</name>
</gene>
<evidence type="ECO:0000256" key="3">
    <source>
        <dbReference type="ARBA" id="ARBA00022840"/>
    </source>
</evidence>
<name>A0A402AYG1_9CHLR</name>
<sequence>MDEAQKTTRHRIKIDLQGLIRVLAKNLYAESDVFLREMVQNAHDSIKKRSSLDPHAPIGTIHIHINRMQRTITFTDNGSGLTEQEVHDYLSTIGRSGTNEFRQELITKGRQAEVTLIGQFGIGLLSAFVVAHRVEVETLSIQPGSSSWLWSSDGQSDYELVPGQRPEVGTTVKLFITDAYMDMLIPEELRKAIKKYADFIPYQIFLNDEKVPANAVNAPWHLNIPSEDERLKEYTSFVGKRFPNDSILETIPVALRTPYRVDGVLYISDRRDISPTAEGKLELYQNRMFVTSHESNILPPWAQFISGVIDSPDMTLTASRDAVQQDYITQEIREALATIVVQHLQNMAKKTPERFELIMLWHAFNIRNMALDHDDFFDAIADLMPFDTNRGRMNLRHYCAQALKLENNSGHDIFYFSDRENASRFYMLCDAKAMLVINAGQSFEEPFLKKYAQRHPEIRLHLISSEGTDFLFEPASTEEEQFFQPLMMDFYHIHPGQPLQMRLVHFKPRTIPAIANIESGAKLRQDLEENQQSVHLSQPIKDLLSRVLKEHKVPQVLLYLNTENPIMQKIAHMAATQRNNAISYRAAIAAIYNNALLLSPHLMTAETIQAIFTSATETINLMIEQAEQLGEMQSRLSASQLSLRTRPRQEMVSKDVQAAPTDTATPGKQILCVVAMPSEDTATLPYASVLLPALRHVMEFAPYYWRVVSAAELDQERGQQQPHIYLADLSTANLQVVMELGYMCGKKQDWQTILLLQSEQAHTELPHLDGLTRINYPADKTHYTVSTMVEALRPLLEQNEQIQHVNQLRQERYLSPLYLEEEFWIPGEVASEIARIYSSIEEFTSAPVEEITSRVRHLTSIKARRLQQSLQEVLEETHH</sequence>
<keyword evidence="4" id="KW-0143">Chaperone</keyword>
<protein>
    <recommendedName>
        <fullName evidence="7">Molecular chaperone HtpG</fullName>
    </recommendedName>
</protein>
<dbReference type="Gene3D" id="3.30.230.80">
    <property type="match status" value="1"/>
</dbReference>
<dbReference type="SUPFAM" id="SSF54211">
    <property type="entry name" value="Ribosomal protein S5 domain 2-like"/>
    <property type="match status" value="1"/>
</dbReference>
<comment type="caution">
    <text evidence="5">The sequence shown here is derived from an EMBL/GenBank/DDBJ whole genome shotgun (WGS) entry which is preliminary data.</text>
</comment>
<dbReference type="PRINTS" id="PR00775">
    <property type="entry name" value="HEATSHOCK90"/>
</dbReference>
<dbReference type="GO" id="GO:0016887">
    <property type="term" value="F:ATP hydrolysis activity"/>
    <property type="evidence" value="ECO:0007669"/>
    <property type="project" value="InterPro"/>
</dbReference>
<reference evidence="6" key="1">
    <citation type="submission" date="2018-12" db="EMBL/GenBank/DDBJ databases">
        <title>Tengunoibacter tsumagoiensis gen. nov., sp. nov., Dictyobacter kobayashii sp. nov., D. alpinus sp. nov., and D. joshuensis sp. nov. and description of Dictyobacteraceae fam. nov. within the order Ktedonobacterales isolated from Tengu-no-mugimeshi.</title>
        <authorList>
            <person name="Wang C.M."/>
            <person name="Zheng Y."/>
            <person name="Sakai Y."/>
            <person name="Toyoda A."/>
            <person name="Minakuchi Y."/>
            <person name="Abe K."/>
            <person name="Yokota A."/>
            <person name="Yabe S."/>
        </authorList>
    </citation>
    <scope>NUCLEOTIDE SEQUENCE [LARGE SCALE GENOMIC DNA]</scope>
    <source>
        <strain evidence="6">Uno11</strain>
    </source>
</reference>
<dbReference type="Proteomes" id="UP000287188">
    <property type="component" value="Unassembled WGS sequence"/>
</dbReference>
<dbReference type="GO" id="GO:0005524">
    <property type="term" value="F:ATP binding"/>
    <property type="evidence" value="ECO:0007669"/>
    <property type="project" value="UniProtKB-KW"/>
</dbReference>
<dbReference type="PANTHER" id="PTHR11528">
    <property type="entry name" value="HEAT SHOCK PROTEIN 90 FAMILY MEMBER"/>
    <property type="match status" value="1"/>
</dbReference>
<evidence type="ECO:0008006" key="7">
    <source>
        <dbReference type="Google" id="ProtNLM"/>
    </source>
</evidence>
<accession>A0A402AYG1</accession>
<dbReference type="SUPFAM" id="SSF55874">
    <property type="entry name" value="ATPase domain of HSP90 chaperone/DNA topoisomerase II/histidine kinase"/>
    <property type="match status" value="1"/>
</dbReference>
<dbReference type="RefSeq" id="WP_161978005.1">
    <property type="nucleotide sequence ID" value="NZ_BIFS01000002.1"/>
</dbReference>
<dbReference type="EMBL" id="BIFS01000002">
    <property type="protein sequence ID" value="GCE24162.1"/>
    <property type="molecule type" value="Genomic_DNA"/>
</dbReference>
<dbReference type="Pfam" id="PF13589">
    <property type="entry name" value="HATPase_c_3"/>
    <property type="match status" value="1"/>
</dbReference>
<dbReference type="Gene3D" id="3.30.565.10">
    <property type="entry name" value="Histidine kinase-like ATPase, C-terminal domain"/>
    <property type="match status" value="1"/>
</dbReference>
<dbReference type="GO" id="GO:0051082">
    <property type="term" value="F:unfolded protein binding"/>
    <property type="evidence" value="ECO:0007669"/>
    <property type="project" value="InterPro"/>
</dbReference>
<dbReference type="Pfam" id="PF00183">
    <property type="entry name" value="HSP90"/>
    <property type="match status" value="1"/>
</dbReference>
<evidence type="ECO:0000256" key="2">
    <source>
        <dbReference type="ARBA" id="ARBA00022741"/>
    </source>
</evidence>
<keyword evidence="2" id="KW-0547">Nucleotide-binding</keyword>
<keyword evidence="6" id="KW-1185">Reference proteome</keyword>
<dbReference type="InterPro" id="IPR020575">
    <property type="entry name" value="Hsp90_N"/>
</dbReference>
<keyword evidence="3" id="KW-0067">ATP-binding</keyword>
<organism evidence="5 6">
    <name type="scientific">Dictyobacter kobayashii</name>
    <dbReference type="NCBI Taxonomy" id="2014872"/>
    <lineage>
        <taxon>Bacteria</taxon>
        <taxon>Bacillati</taxon>
        <taxon>Chloroflexota</taxon>
        <taxon>Ktedonobacteria</taxon>
        <taxon>Ktedonobacterales</taxon>
        <taxon>Dictyobacteraceae</taxon>
        <taxon>Dictyobacter</taxon>
    </lineage>
</organism>
<dbReference type="InterPro" id="IPR036890">
    <property type="entry name" value="HATPase_C_sf"/>
</dbReference>
<evidence type="ECO:0000256" key="1">
    <source>
        <dbReference type="ARBA" id="ARBA00008239"/>
    </source>
</evidence>
<evidence type="ECO:0000313" key="6">
    <source>
        <dbReference type="Proteomes" id="UP000287188"/>
    </source>
</evidence>
<dbReference type="InterPro" id="IPR001404">
    <property type="entry name" value="Hsp90_fam"/>
</dbReference>
<comment type="similarity">
    <text evidence="1">Belongs to the heat shock protein 90 family.</text>
</comment>
<evidence type="ECO:0000256" key="4">
    <source>
        <dbReference type="ARBA" id="ARBA00023186"/>
    </source>
</evidence>
<dbReference type="GO" id="GO:0140662">
    <property type="term" value="F:ATP-dependent protein folding chaperone"/>
    <property type="evidence" value="ECO:0007669"/>
    <property type="project" value="InterPro"/>
</dbReference>
<proteinExistence type="inferred from homology"/>
<dbReference type="AlphaFoldDB" id="A0A402AYG1"/>
<dbReference type="InterPro" id="IPR020568">
    <property type="entry name" value="Ribosomal_Su5_D2-typ_SF"/>
</dbReference>